<feature type="transmembrane region" description="Helical" evidence="1">
    <location>
        <begin position="304"/>
        <end position="328"/>
    </location>
</feature>
<feature type="transmembrane region" description="Helical" evidence="1">
    <location>
        <begin position="280"/>
        <end position="298"/>
    </location>
</feature>
<evidence type="ECO:0000259" key="4">
    <source>
        <dbReference type="Pfam" id="PF07696"/>
    </source>
</evidence>
<name>A0A1A8TG79_9GAMM</name>
<dbReference type="STRING" id="1792290.MSP8886_01982"/>
<keyword evidence="1" id="KW-1133">Transmembrane helix</keyword>
<gene>
    <name evidence="5" type="ORF">MSP8886_01982</name>
</gene>
<feature type="signal peptide" evidence="2">
    <location>
        <begin position="1"/>
        <end position="19"/>
    </location>
</feature>
<dbReference type="RefSeq" id="WP_067015711.1">
    <property type="nucleotide sequence ID" value="NZ_FLOB01000003.1"/>
</dbReference>
<feature type="domain" description="7TM-DISM receptor extracellular" evidence="3">
    <location>
        <begin position="186"/>
        <end position="383"/>
    </location>
</feature>
<evidence type="ECO:0000256" key="1">
    <source>
        <dbReference type="SAM" id="Phobius"/>
    </source>
</evidence>
<keyword evidence="6" id="KW-1185">Reference proteome</keyword>
<dbReference type="Pfam" id="PF07696">
    <property type="entry name" value="7TMR-DISMED2"/>
    <property type="match status" value="1"/>
</dbReference>
<keyword evidence="2" id="KW-0732">Signal</keyword>
<dbReference type="OrthoDB" id="6093295at2"/>
<sequence length="763" mass="86818">MFSKLILLFLLLTSSTLWAANDIALLDDNHQDLNIAKSAQYLIDESGRLSIQDIASESYSKRFLPINSDFLQLGLVKGNVWVRINIAIRTTKNVPSLLDINAPRLEYLDLYLPTMFGDQVQALLGEGRPYSNRLIEHPDYFYPLPTNAPPVFTVYLKLSSHLPINVQLNLKTLSKATVDSQRDFSLTGLLLGFLVILFISNVFFYIKSTHPMYMAYSVLLLCIALFHLALHGQLYQFFPNSIGIQERIYNFTALAGTAAIVLFSKFYLDTRLQFPKVDKYLIALACLNLLFAIIYSAYPNSLNIIYLSLLSFISISALTILAICAFATGTPFSGYYLIARITFLLGYATWLMSAYGIISSAVIYEWGLTITVVLETMIYFVGMIAQLNPLLKRHANVVNHSQNDLFELIADISSRLRRQVNIIDNGLKHVQKTSSRSLSKNFIFNGLAASNNLKNLLVRLDNMYYARDKNSFPQQDSSPLFLSKLIDNAYNHFQQLDQDNSVIEITSDNTNHLEILHNTEVIEHLIETILQECKHFTDQTLTVDISRRELSHEGNTILEINSYPLPTHLTLNNDLFDMGMNYIHILVNSLNGSCVISEENGFHRLTIELPITWQIRHTNLNTLDNDTYSIIVFGQHSNDLNQALGILHSNLNAIEHFNDLDDLLDYLDKPDQRKTISIILAFDHEGQIPHIIHKKIRPLMKLEDQCLLISDNVKMSREYAKTIGFDDLLPVSDLDSHLETQLSRLIRKGERLRDASLSRVKRS</sequence>
<evidence type="ECO:0000256" key="2">
    <source>
        <dbReference type="SAM" id="SignalP"/>
    </source>
</evidence>
<evidence type="ECO:0000259" key="3">
    <source>
        <dbReference type="Pfam" id="PF07695"/>
    </source>
</evidence>
<dbReference type="EMBL" id="FLOB01000003">
    <property type="protein sequence ID" value="SBS30953.1"/>
    <property type="molecule type" value="Genomic_DNA"/>
</dbReference>
<feature type="chain" id="PRO_5008379010" evidence="2">
    <location>
        <begin position="20"/>
        <end position="763"/>
    </location>
</feature>
<protein>
    <submittedName>
        <fullName evidence="5">7TMR-DISM extracellular 2</fullName>
    </submittedName>
</protein>
<feature type="transmembrane region" description="Helical" evidence="1">
    <location>
        <begin position="184"/>
        <end position="206"/>
    </location>
</feature>
<dbReference type="AlphaFoldDB" id="A0A1A8TG79"/>
<organism evidence="5 6">
    <name type="scientific">Marinomonas spartinae</name>
    <dbReference type="NCBI Taxonomy" id="1792290"/>
    <lineage>
        <taxon>Bacteria</taxon>
        <taxon>Pseudomonadati</taxon>
        <taxon>Pseudomonadota</taxon>
        <taxon>Gammaproteobacteria</taxon>
        <taxon>Oceanospirillales</taxon>
        <taxon>Oceanospirillaceae</taxon>
        <taxon>Marinomonas</taxon>
    </lineage>
</organism>
<proteinExistence type="predicted"/>
<feature type="domain" description="7TM-DISM receptor extracellular" evidence="4">
    <location>
        <begin position="37"/>
        <end position="170"/>
    </location>
</feature>
<evidence type="ECO:0000313" key="5">
    <source>
        <dbReference type="EMBL" id="SBS30953.1"/>
    </source>
</evidence>
<accession>A0A1A8TG79</accession>
<feature type="transmembrane region" description="Helical" evidence="1">
    <location>
        <begin position="248"/>
        <end position="268"/>
    </location>
</feature>
<dbReference type="Gene3D" id="2.60.40.2380">
    <property type="match status" value="1"/>
</dbReference>
<dbReference type="InterPro" id="IPR011623">
    <property type="entry name" value="7TMR_DISM_rcpt_extracell_dom1"/>
</dbReference>
<dbReference type="Proteomes" id="UP000092544">
    <property type="component" value="Unassembled WGS sequence"/>
</dbReference>
<feature type="transmembrane region" description="Helical" evidence="1">
    <location>
        <begin position="213"/>
        <end position="236"/>
    </location>
</feature>
<feature type="transmembrane region" description="Helical" evidence="1">
    <location>
        <begin position="363"/>
        <end position="385"/>
    </location>
</feature>
<dbReference type="InterPro" id="IPR011622">
    <property type="entry name" value="7TMR_DISM_rcpt_extracell_dom2"/>
</dbReference>
<reference evidence="5 6" key="1">
    <citation type="submission" date="2016-06" db="EMBL/GenBank/DDBJ databases">
        <authorList>
            <person name="Kjaerup R.B."/>
            <person name="Dalgaard T.S."/>
            <person name="Juul-Madsen H.R."/>
        </authorList>
    </citation>
    <scope>NUCLEOTIDE SEQUENCE [LARGE SCALE GENOMIC DNA]</scope>
    <source>
        <strain evidence="5 6">CECT 8886</strain>
    </source>
</reference>
<dbReference type="Pfam" id="PF07695">
    <property type="entry name" value="7TMR-DISM_7TM"/>
    <property type="match status" value="1"/>
</dbReference>
<feature type="transmembrane region" description="Helical" evidence="1">
    <location>
        <begin position="335"/>
        <end position="357"/>
    </location>
</feature>
<keyword evidence="1" id="KW-0472">Membrane</keyword>
<keyword evidence="1" id="KW-0812">Transmembrane</keyword>
<evidence type="ECO:0000313" key="6">
    <source>
        <dbReference type="Proteomes" id="UP000092544"/>
    </source>
</evidence>